<comment type="caution">
    <text evidence="2">The sequence shown here is derived from an EMBL/GenBank/DDBJ whole genome shotgun (WGS) entry which is preliminary data.</text>
</comment>
<organism evidence="2 3">
    <name type="scientific">Potamilus streckersoni</name>
    <dbReference type="NCBI Taxonomy" id="2493646"/>
    <lineage>
        <taxon>Eukaryota</taxon>
        <taxon>Metazoa</taxon>
        <taxon>Spiralia</taxon>
        <taxon>Lophotrochozoa</taxon>
        <taxon>Mollusca</taxon>
        <taxon>Bivalvia</taxon>
        <taxon>Autobranchia</taxon>
        <taxon>Heteroconchia</taxon>
        <taxon>Palaeoheterodonta</taxon>
        <taxon>Unionida</taxon>
        <taxon>Unionoidea</taxon>
        <taxon>Unionidae</taxon>
        <taxon>Ambleminae</taxon>
        <taxon>Lampsilini</taxon>
        <taxon>Potamilus</taxon>
    </lineage>
</organism>
<feature type="region of interest" description="Disordered" evidence="1">
    <location>
        <begin position="215"/>
        <end position="236"/>
    </location>
</feature>
<dbReference type="EMBL" id="JAEAOA010002354">
    <property type="protein sequence ID" value="KAK3598031.1"/>
    <property type="molecule type" value="Genomic_DNA"/>
</dbReference>
<protein>
    <submittedName>
        <fullName evidence="2">Uncharacterized protein</fullName>
    </submittedName>
</protein>
<gene>
    <name evidence="2" type="ORF">CHS0354_042398</name>
</gene>
<sequence length="249" mass="24044">MIRFISLFTHKIGKILETYLNLFVCLNAIVTVDNPSAGKSVSVGSHAGGGANVANTGSITSNVDLSSLAGINVVNGPGAGGSFNLADVNTVLQGQAGQENGALVGGPLAVISFDASNGLPDGVFSTNFVDLGIGHGNNGGVGIDLAGHGIGGNQGAIGIEVNGGGHGIGASHNGVSVDLGGHSIGGGHGGHGDIGVDIGGSLGIGHGSGGKTGGNTAVDIHIGSSKQHGRSGHGNQGVNHVVSIYATCQ</sequence>
<name>A0AAE0SUA9_9BIVA</name>
<dbReference type="AlphaFoldDB" id="A0AAE0SUA9"/>
<reference evidence="2" key="3">
    <citation type="submission" date="2023-05" db="EMBL/GenBank/DDBJ databases">
        <authorList>
            <person name="Smith C.H."/>
        </authorList>
    </citation>
    <scope>NUCLEOTIDE SEQUENCE</scope>
    <source>
        <strain evidence="2">CHS0354</strain>
        <tissue evidence="2">Mantle</tissue>
    </source>
</reference>
<reference evidence="2" key="1">
    <citation type="journal article" date="2021" name="Genome Biol. Evol.">
        <title>A High-Quality Reference Genome for a Parasitic Bivalve with Doubly Uniparental Inheritance (Bivalvia: Unionida).</title>
        <authorList>
            <person name="Smith C.H."/>
        </authorList>
    </citation>
    <scope>NUCLEOTIDE SEQUENCE</scope>
    <source>
        <strain evidence="2">CHS0354</strain>
    </source>
</reference>
<evidence type="ECO:0000313" key="2">
    <source>
        <dbReference type="EMBL" id="KAK3598031.1"/>
    </source>
</evidence>
<evidence type="ECO:0000256" key="1">
    <source>
        <dbReference type="SAM" id="MobiDB-lite"/>
    </source>
</evidence>
<proteinExistence type="predicted"/>
<keyword evidence="3" id="KW-1185">Reference proteome</keyword>
<dbReference type="Proteomes" id="UP001195483">
    <property type="component" value="Unassembled WGS sequence"/>
</dbReference>
<accession>A0AAE0SUA9</accession>
<evidence type="ECO:0000313" key="3">
    <source>
        <dbReference type="Proteomes" id="UP001195483"/>
    </source>
</evidence>
<reference evidence="2" key="2">
    <citation type="journal article" date="2021" name="Genome Biol. Evol.">
        <title>Developing a high-quality reference genome for a parasitic bivalve with doubly uniparental inheritance (Bivalvia: Unionida).</title>
        <authorList>
            <person name="Smith C.H."/>
        </authorList>
    </citation>
    <scope>NUCLEOTIDE SEQUENCE</scope>
    <source>
        <strain evidence="2">CHS0354</strain>
        <tissue evidence="2">Mantle</tissue>
    </source>
</reference>